<evidence type="ECO:0000313" key="1">
    <source>
        <dbReference type="EMBL" id="HED09589.1"/>
    </source>
</evidence>
<organism evidence="1">
    <name type="scientific">Caldithrix abyssi</name>
    <dbReference type="NCBI Taxonomy" id="187145"/>
    <lineage>
        <taxon>Bacteria</taxon>
        <taxon>Pseudomonadati</taxon>
        <taxon>Calditrichota</taxon>
        <taxon>Calditrichia</taxon>
        <taxon>Calditrichales</taxon>
        <taxon>Calditrichaceae</taxon>
        <taxon>Caldithrix</taxon>
    </lineage>
</organism>
<dbReference type="EMBL" id="DRLD01000071">
    <property type="protein sequence ID" value="HED09589.1"/>
    <property type="molecule type" value="Genomic_DNA"/>
</dbReference>
<name>A0A7V1LKD1_CALAY</name>
<sequence length="65" mass="7603">MQQNINQREEQNVPSDIRLQQLTEEERECFEERAAIMEYDGGLERAVAETLAWRRIVESRVPLAG</sequence>
<gene>
    <name evidence="1" type="ORF">ENJ10_02790</name>
</gene>
<comment type="caution">
    <text evidence="1">The sequence shown here is derived from an EMBL/GenBank/DDBJ whole genome shotgun (WGS) entry which is preliminary data.</text>
</comment>
<proteinExistence type="predicted"/>
<protein>
    <submittedName>
        <fullName evidence="1">Uncharacterized protein</fullName>
    </submittedName>
</protein>
<dbReference type="Proteomes" id="UP000886005">
    <property type="component" value="Unassembled WGS sequence"/>
</dbReference>
<reference evidence="1" key="1">
    <citation type="journal article" date="2020" name="mSystems">
        <title>Genome- and Community-Level Interaction Insights into Carbon Utilization and Element Cycling Functions of Hydrothermarchaeota in Hydrothermal Sediment.</title>
        <authorList>
            <person name="Zhou Z."/>
            <person name="Liu Y."/>
            <person name="Xu W."/>
            <person name="Pan J."/>
            <person name="Luo Z.H."/>
            <person name="Li M."/>
        </authorList>
    </citation>
    <scope>NUCLEOTIDE SEQUENCE [LARGE SCALE GENOMIC DNA]</scope>
    <source>
        <strain evidence="1">HyVt-456</strain>
    </source>
</reference>
<accession>A0A7V1LKD1</accession>
<dbReference type="AlphaFoldDB" id="A0A7V1LKD1"/>